<keyword evidence="3" id="KW-1185">Reference proteome</keyword>
<gene>
    <name evidence="2" type="ORF">PVAP13_4NG072500</name>
</gene>
<proteinExistence type="predicted"/>
<accession>A0A8T0T889</accession>
<sequence length="235" mass="25743">MQEGRQKRERRASMAFAVASKRAPLLAGLLKKLLLAAPTALALRPASVAAARRLFNTGGARFRRDDDDYEEESSGDEDVFCDRRRCRRARDFSTPTFFSADAMDPFGEGVRLGRLLALMDDDAAAPRRRGCWVSKEDADAVQLKVPMPGLGKEHVKVWADQDGLVIAGEDTGDDDEEGPARYSGCIALSWDAFKMDQIKAEMKDRAQDQGRGPQGRVPGQGRVGEGDGIRSVQVS</sequence>
<reference evidence="2" key="1">
    <citation type="submission" date="2020-05" db="EMBL/GenBank/DDBJ databases">
        <title>WGS assembly of Panicum virgatum.</title>
        <authorList>
            <person name="Lovell J.T."/>
            <person name="Jenkins J."/>
            <person name="Shu S."/>
            <person name="Juenger T.E."/>
            <person name="Schmutz J."/>
        </authorList>
    </citation>
    <scope>NUCLEOTIDE SEQUENCE</scope>
    <source>
        <strain evidence="2">AP13</strain>
    </source>
</reference>
<dbReference type="Gene3D" id="2.60.40.790">
    <property type="match status" value="1"/>
</dbReference>
<feature type="region of interest" description="Disordered" evidence="1">
    <location>
        <begin position="199"/>
        <end position="235"/>
    </location>
</feature>
<evidence type="ECO:0000313" key="3">
    <source>
        <dbReference type="Proteomes" id="UP000823388"/>
    </source>
</evidence>
<protein>
    <submittedName>
        <fullName evidence="2">Uncharacterized protein</fullName>
    </submittedName>
</protein>
<feature type="compositionally biased region" description="Low complexity" evidence="1">
    <location>
        <begin position="209"/>
        <end position="220"/>
    </location>
</feature>
<name>A0A8T0T889_PANVG</name>
<evidence type="ECO:0000313" key="2">
    <source>
        <dbReference type="EMBL" id="KAG2605465.1"/>
    </source>
</evidence>
<evidence type="ECO:0000256" key="1">
    <source>
        <dbReference type="SAM" id="MobiDB-lite"/>
    </source>
</evidence>
<dbReference type="CDD" id="cd06464">
    <property type="entry name" value="ACD_sHsps-like"/>
    <property type="match status" value="1"/>
</dbReference>
<dbReference type="AlphaFoldDB" id="A0A8T0T889"/>
<organism evidence="2 3">
    <name type="scientific">Panicum virgatum</name>
    <name type="common">Blackwell switchgrass</name>
    <dbReference type="NCBI Taxonomy" id="38727"/>
    <lineage>
        <taxon>Eukaryota</taxon>
        <taxon>Viridiplantae</taxon>
        <taxon>Streptophyta</taxon>
        <taxon>Embryophyta</taxon>
        <taxon>Tracheophyta</taxon>
        <taxon>Spermatophyta</taxon>
        <taxon>Magnoliopsida</taxon>
        <taxon>Liliopsida</taxon>
        <taxon>Poales</taxon>
        <taxon>Poaceae</taxon>
        <taxon>PACMAD clade</taxon>
        <taxon>Panicoideae</taxon>
        <taxon>Panicodae</taxon>
        <taxon>Paniceae</taxon>
        <taxon>Panicinae</taxon>
        <taxon>Panicum</taxon>
        <taxon>Panicum sect. Hiantes</taxon>
    </lineage>
</organism>
<dbReference type="PANTHER" id="PTHR46991">
    <property type="entry name" value="23.5 KDA HEAT SHOCK PROTEIN, MITOCHONDRIAL"/>
    <property type="match status" value="1"/>
</dbReference>
<dbReference type="Proteomes" id="UP000823388">
    <property type="component" value="Chromosome 4N"/>
</dbReference>
<dbReference type="SUPFAM" id="SSF49764">
    <property type="entry name" value="HSP20-like chaperones"/>
    <property type="match status" value="1"/>
</dbReference>
<dbReference type="InterPro" id="IPR044656">
    <property type="entry name" value="HSP14.7/HSP23.5/HSP23.6-like"/>
</dbReference>
<dbReference type="InterPro" id="IPR008978">
    <property type="entry name" value="HSP20-like_chaperone"/>
</dbReference>
<dbReference type="EMBL" id="CM029044">
    <property type="protein sequence ID" value="KAG2605465.1"/>
    <property type="molecule type" value="Genomic_DNA"/>
</dbReference>
<feature type="compositionally biased region" description="Basic and acidic residues" evidence="1">
    <location>
        <begin position="199"/>
        <end position="208"/>
    </location>
</feature>
<comment type="caution">
    <text evidence="2">The sequence shown here is derived from an EMBL/GenBank/DDBJ whole genome shotgun (WGS) entry which is preliminary data.</text>
</comment>
<dbReference type="PANTHER" id="PTHR46991:SF36">
    <property type="entry name" value="26.2 KDA HEAT SHOCK PROTEIN, MITOCHONDRIAL"/>
    <property type="match status" value="1"/>
</dbReference>